<proteinExistence type="inferred from homology"/>
<evidence type="ECO:0000256" key="3">
    <source>
        <dbReference type="ARBA" id="ARBA00022475"/>
    </source>
</evidence>
<feature type="transmembrane region" description="Helical" evidence="7">
    <location>
        <begin position="87"/>
        <end position="109"/>
    </location>
</feature>
<evidence type="ECO:0000313" key="9">
    <source>
        <dbReference type="Proteomes" id="UP000220629"/>
    </source>
</evidence>
<dbReference type="EMBL" id="PDDY01000001">
    <property type="protein sequence ID" value="PEH41399.1"/>
    <property type="molecule type" value="Genomic_DNA"/>
</dbReference>
<dbReference type="NCBIfam" id="TIGR01401">
    <property type="entry name" value="fliR_like_III"/>
    <property type="match status" value="1"/>
</dbReference>
<dbReference type="GO" id="GO:0006605">
    <property type="term" value="P:protein targeting"/>
    <property type="evidence" value="ECO:0007669"/>
    <property type="project" value="UniProtKB-UniRule"/>
</dbReference>
<evidence type="ECO:0000256" key="1">
    <source>
        <dbReference type="ARBA" id="ARBA00004651"/>
    </source>
</evidence>
<comment type="subcellular location">
    <subcellularLocation>
        <location evidence="1 7">Cell membrane</location>
        <topology evidence="1 7">Multi-pass membrane protein</topology>
    </subcellularLocation>
</comment>
<keyword evidence="3 7" id="KW-1003">Cell membrane</keyword>
<feature type="transmembrane region" description="Helical" evidence="7">
    <location>
        <begin position="195"/>
        <end position="217"/>
    </location>
</feature>
<dbReference type="InterPro" id="IPR002010">
    <property type="entry name" value="T3SS_IM_R"/>
</dbReference>
<dbReference type="InterPro" id="IPR006304">
    <property type="entry name" value="T3SS_SpaR/YscT"/>
</dbReference>
<evidence type="ECO:0000256" key="7">
    <source>
        <dbReference type="RuleBase" id="RU362072"/>
    </source>
</evidence>
<feature type="transmembrane region" description="Helical" evidence="7">
    <location>
        <begin position="15"/>
        <end position="36"/>
    </location>
</feature>
<organism evidence="8 9">
    <name type="scientific">Burkholderia gladioli</name>
    <name type="common">Pseudomonas marginata</name>
    <name type="synonym">Phytomonas marginata</name>
    <dbReference type="NCBI Taxonomy" id="28095"/>
    <lineage>
        <taxon>Bacteria</taxon>
        <taxon>Pseudomonadati</taxon>
        <taxon>Pseudomonadota</taxon>
        <taxon>Betaproteobacteria</taxon>
        <taxon>Burkholderiales</taxon>
        <taxon>Burkholderiaceae</taxon>
        <taxon>Burkholderia</taxon>
    </lineage>
</organism>
<dbReference type="PANTHER" id="PTHR30065:SF1">
    <property type="entry name" value="SURFACE PRESENTATION OF ANTIGENS PROTEIN SPAR"/>
    <property type="match status" value="1"/>
</dbReference>
<dbReference type="RefSeq" id="WP_096752349.1">
    <property type="nucleotide sequence ID" value="NZ_CADEPO010000029.1"/>
</dbReference>
<protein>
    <submittedName>
        <fullName evidence="8">EscT/YscT/HrcT family type III secretion system export apparatus protein</fullName>
    </submittedName>
</protein>
<comment type="similarity">
    <text evidence="2 7">Belongs to the FliR/MopE/SpaR family.</text>
</comment>
<evidence type="ECO:0000256" key="4">
    <source>
        <dbReference type="ARBA" id="ARBA00022692"/>
    </source>
</evidence>
<dbReference type="PRINTS" id="PR00953">
    <property type="entry name" value="TYPE3IMRPROT"/>
</dbReference>
<dbReference type="Proteomes" id="UP000220629">
    <property type="component" value="Unassembled WGS sequence"/>
</dbReference>
<feature type="transmembrane region" description="Helical" evidence="7">
    <location>
        <begin position="229"/>
        <end position="246"/>
    </location>
</feature>
<name>A0A2A7SD92_BURGA</name>
<keyword evidence="6 7" id="KW-0472">Membrane</keyword>
<keyword evidence="5 7" id="KW-1133">Transmembrane helix</keyword>
<evidence type="ECO:0000256" key="5">
    <source>
        <dbReference type="ARBA" id="ARBA00022989"/>
    </source>
</evidence>
<feature type="transmembrane region" description="Helical" evidence="7">
    <location>
        <begin position="48"/>
        <end position="67"/>
    </location>
</feature>
<dbReference type="Pfam" id="PF01311">
    <property type="entry name" value="Bac_export_1"/>
    <property type="match status" value="1"/>
</dbReference>
<dbReference type="PANTHER" id="PTHR30065">
    <property type="entry name" value="FLAGELLAR BIOSYNTHETIC PROTEIN FLIR"/>
    <property type="match status" value="1"/>
</dbReference>
<evidence type="ECO:0000256" key="2">
    <source>
        <dbReference type="ARBA" id="ARBA00009772"/>
    </source>
</evidence>
<evidence type="ECO:0000313" key="8">
    <source>
        <dbReference type="EMBL" id="PEH41399.1"/>
    </source>
</evidence>
<dbReference type="AlphaFoldDB" id="A0A2A7SD92"/>
<sequence>MNPTLDVLPDITHLVMGYLTLIGVSSVRLFVIMTIFPPSADGVLQGPVRNAIVILFSTFVAYGQPLAFGEQLHGAALVELGLREGMIGLVLGFAASSVFWVAECAGYYIDDLTGYNSAQVQNPLRNEQATPTATLLQQVATVAFWSLGGMSFLLGTLYESYQWWPLTAHSVDVSSVLEAFALKETDTLMQQVAKLAAPAVMILLLIDFAFAFAAKSASKLELMGLSQPVKGAVAVLLLALFVGVFVDQVRDQLTLSAFTSQFRAWADAAHAADANPVAHPVSPPTVPLFGPGAK</sequence>
<keyword evidence="4 7" id="KW-0812">Transmembrane</keyword>
<accession>A0A2A7SD92</accession>
<gene>
    <name evidence="8" type="ORF">CRM94_04040</name>
</gene>
<evidence type="ECO:0000256" key="6">
    <source>
        <dbReference type="ARBA" id="ARBA00023136"/>
    </source>
</evidence>
<comment type="caution">
    <text evidence="8">The sequence shown here is derived from an EMBL/GenBank/DDBJ whole genome shotgun (WGS) entry which is preliminary data.</text>
</comment>
<reference evidence="9" key="1">
    <citation type="submission" date="2017-09" db="EMBL/GenBank/DDBJ databases">
        <title>FDA dAtabase for Regulatory Grade micrObial Sequences (FDA-ARGOS): Supporting development and validation of Infectious Disease Dx tests.</title>
        <authorList>
            <person name="Minogue T."/>
            <person name="Wolcott M."/>
            <person name="Wasieloski L."/>
            <person name="Aguilar W."/>
            <person name="Moore D."/>
            <person name="Tallon L."/>
            <person name="Sadzewicz L."/>
            <person name="Ott S."/>
            <person name="Zhao X."/>
            <person name="Nagaraj S."/>
            <person name="Vavikolanu K."/>
            <person name="Aluvathingal J."/>
            <person name="Nadendla S."/>
            <person name="Sichtig H."/>
        </authorList>
    </citation>
    <scope>NUCLEOTIDE SEQUENCE [LARGE SCALE GENOMIC DNA]</scope>
    <source>
        <strain evidence="9">FDAARGOS_390</strain>
    </source>
</reference>
<dbReference type="GO" id="GO:0005886">
    <property type="term" value="C:plasma membrane"/>
    <property type="evidence" value="ECO:0007669"/>
    <property type="project" value="UniProtKB-SubCell"/>
</dbReference>